<reference evidence="4 5" key="1">
    <citation type="submission" date="2018-12" db="EMBL/GenBank/DDBJ databases">
        <title>Sequencing of bacterial isolates from soil warming experiment in Harvard Forest, Massachusetts, USA.</title>
        <authorList>
            <person name="Deangelis K."/>
        </authorList>
    </citation>
    <scope>NUCLEOTIDE SEQUENCE [LARGE SCALE GENOMIC DNA]</scope>
    <source>
        <strain evidence="4 5">EB153</strain>
    </source>
</reference>
<gene>
    <name evidence="4" type="ORF">EDE15_0988</name>
</gene>
<evidence type="ECO:0000256" key="2">
    <source>
        <dbReference type="SAM" id="Phobius"/>
    </source>
</evidence>
<evidence type="ECO:0000256" key="3">
    <source>
        <dbReference type="SAM" id="SignalP"/>
    </source>
</evidence>
<keyword evidence="2" id="KW-0812">Transmembrane</keyword>
<dbReference type="Proteomes" id="UP000269669">
    <property type="component" value="Unassembled WGS sequence"/>
</dbReference>
<keyword evidence="2" id="KW-1133">Transmembrane helix</keyword>
<evidence type="ECO:0000313" key="4">
    <source>
        <dbReference type="EMBL" id="RSL15499.1"/>
    </source>
</evidence>
<feature type="region of interest" description="Disordered" evidence="1">
    <location>
        <begin position="544"/>
        <end position="565"/>
    </location>
</feature>
<keyword evidence="2" id="KW-0472">Membrane</keyword>
<evidence type="ECO:0000256" key="1">
    <source>
        <dbReference type="SAM" id="MobiDB-lite"/>
    </source>
</evidence>
<keyword evidence="3" id="KW-0732">Signal</keyword>
<dbReference type="EMBL" id="RSDW01000001">
    <property type="protein sequence ID" value="RSL15499.1"/>
    <property type="molecule type" value="Genomic_DNA"/>
</dbReference>
<evidence type="ECO:0000313" key="5">
    <source>
        <dbReference type="Proteomes" id="UP000269669"/>
    </source>
</evidence>
<dbReference type="SUPFAM" id="SSF50969">
    <property type="entry name" value="YVTN repeat-like/Quinoprotein amine dehydrogenase"/>
    <property type="match status" value="1"/>
</dbReference>
<dbReference type="NCBIfam" id="TIGR03118">
    <property type="entry name" value="PEPCTERM_chp_1"/>
    <property type="match status" value="2"/>
</dbReference>
<comment type="caution">
    <text evidence="4">The sequence shown here is derived from an EMBL/GenBank/DDBJ whole genome shotgun (WGS) entry which is preliminary data.</text>
</comment>
<feature type="transmembrane region" description="Helical" evidence="2">
    <location>
        <begin position="515"/>
        <end position="539"/>
    </location>
</feature>
<sequence length="587" mass="59860">MQSYRHRESSGVRATCNRFLALCLALTASSGHAFAQAAGTYQITNLISDGSVPAITTDPNFVNPWGISIGTDFWINTAATGFDYVALTNGTIPFKVVVPAASGGTTTTGTPTGTVFVGSANGFNQPDGSKAVFLFSSLDGTISAWNPALGTANSVAQITVNNSAAGAVYTDMALMTNANGTFILASNFGPKPSIDVFDSNYQAAKLPGTFTDPNLPAGYAPFAVHTIGTQVFVTYAMQSVTTTSVPTPTSPTGYIVPQSASANPRSVQQVPGPGNGIVSVFDTNGNFVARAITGGNLNAPWGMALAPSTFGIYGGDLLVGNFGDGIINVYDPKSFAYLGQITDTNGKSVIYPSLWEITFGTANYGDVNSLYFTAGLSSESHGLFGVISNNPTPTGTPTFGVSASNSVSTIAAGSSSQMVVSVAPTNNFSGTVTLACSGLPAGATCNFSPSQLSVSPMSSALSTVTIQTSKSGAMLTPPFGMSASHAAAISAALLLPFGSLMLFTNRRRSEKQKQLFLLSLSAFVLLSVGVIAGCSNYMAPASAAMTPAPTAPTTPTTPGTPTGQSQVTITATAGSITQSTVVGLTVQ</sequence>
<feature type="signal peptide" evidence="3">
    <location>
        <begin position="1"/>
        <end position="35"/>
    </location>
</feature>
<accession>A0A3R9NWU5</accession>
<feature type="chain" id="PRO_5018728929" evidence="3">
    <location>
        <begin position="36"/>
        <end position="587"/>
    </location>
</feature>
<organism evidence="4 5">
    <name type="scientific">Edaphobacter aggregans</name>
    <dbReference type="NCBI Taxonomy" id="570835"/>
    <lineage>
        <taxon>Bacteria</taxon>
        <taxon>Pseudomonadati</taxon>
        <taxon>Acidobacteriota</taxon>
        <taxon>Terriglobia</taxon>
        <taxon>Terriglobales</taxon>
        <taxon>Acidobacteriaceae</taxon>
        <taxon>Edaphobacter</taxon>
    </lineage>
</organism>
<name>A0A3R9NWU5_9BACT</name>
<dbReference type="OrthoDB" id="581621at2"/>
<protein>
    <submittedName>
        <fullName evidence="4">Uncharacterized protein (TIGR03118 family)</fullName>
    </submittedName>
</protein>
<dbReference type="AlphaFoldDB" id="A0A3R9NWU5"/>
<proteinExistence type="predicted"/>
<dbReference type="RefSeq" id="WP_125484232.1">
    <property type="nucleotide sequence ID" value="NZ_RSDW01000001.1"/>
</dbReference>
<feature type="transmembrane region" description="Helical" evidence="2">
    <location>
        <begin position="483"/>
        <end position="503"/>
    </location>
</feature>
<keyword evidence="5" id="KW-1185">Reference proteome</keyword>
<dbReference type="InterPro" id="IPR017549">
    <property type="entry name" value="APMV_L690"/>
</dbReference>
<dbReference type="InterPro" id="IPR011044">
    <property type="entry name" value="Quino_amine_DH_bsu"/>
</dbReference>